<gene>
    <name evidence="3" type="ORF">AKJ65_08240</name>
</gene>
<dbReference type="InterPro" id="IPR007159">
    <property type="entry name" value="SpoVT-AbrB_dom"/>
</dbReference>
<dbReference type="GO" id="GO:0003677">
    <property type="term" value="F:DNA binding"/>
    <property type="evidence" value="ECO:0007669"/>
    <property type="project" value="InterPro"/>
</dbReference>
<comment type="caution">
    <text evidence="3">The sequence shown here is derived from an EMBL/GenBank/DDBJ whole genome shotgun (WGS) entry which is preliminary data.</text>
</comment>
<dbReference type="Proteomes" id="UP000070284">
    <property type="component" value="Unassembled WGS sequence"/>
</dbReference>
<keyword evidence="4" id="KW-1185">Reference proteome</keyword>
<reference evidence="3 4" key="1">
    <citation type="journal article" date="2016" name="Sci. Rep.">
        <title>Metabolic traits of an uncultured archaeal lineage -MSBL1- from brine pools of the Red Sea.</title>
        <authorList>
            <person name="Mwirichia R."/>
            <person name="Alam I."/>
            <person name="Rashid M."/>
            <person name="Vinu M."/>
            <person name="Ba-Alawi W."/>
            <person name="Anthony Kamau A."/>
            <person name="Kamanda Ngugi D."/>
            <person name="Goker M."/>
            <person name="Klenk H.P."/>
            <person name="Bajic V."/>
            <person name="Stingl U."/>
        </authorList>
    </citation>
    <scope>NUCLEOTIDE SEQUENCE [LARGE SCALE GENOMIC DNA]</scope>
    <source>
        <strain evidence="3">SCGC-AAA259E19</strain>
    </source>
</reference>
<evidence type="ECO:0000313" key="3">
    <source>
        <dbReference type="EMBL" id="KXA91954.1"/>
    </source>
</evidence>
<organism evidence="3 4">
    <name type="scientific">candidate division MSBL1 archaeon SCGC-AAA259E19</name>
    <dbReference type="NCBI Taxonomy" id="1698264"/>
    <lineage>
        <taxon>Archaea</taxon>
        <taxon>Methanobacteriati</taxon>
        <taxon>Methanobacteriota</taxon>
        <taxon>candidate division MSBL1</taxon>
    </lineage>
</organism>
<dbReference type="Pfam" id="PF04014">
    <property type="entry name" value="MazE_antitoxin"/>
    <property type="match status" value="1"/>
</dbReference>
<dbReference type="Gene3D" id="2.10.260.10">
    <property type="match status" value="1"/>
</dbReference>
<feature type="domain" description="SpoVT-AbrB" evidence="2">
    <location>
        <begin position="6"/>
        <end position="49"/>
    </location>
</feature>
<dbReference type="InterPro" id="IPR037914">
    <property type="entry name" value="SpoVT-AbrB_sf"/>
</dbReference>
<accession>A0A133UCN9</accession>
<evidence type="ECO:0000256" key="1">
    <source>
        <dbReference type="SAM" id="MobiDB-lite"/>
    </source>
</evidence>
<evidence type="ECO:0000259" key="2">
    <source>
        <dbReference type="SMART" id="SM00966"/>
    </source>
</evidence>
<evidence type="ECO:0000313" key="4">
    <source>
        <dbReference type="Proteomes" id="UP000070284"/>
    </source>
</evidence>
<dbReference type="SUPFAM" id="SSF89447">
    <property type="entry name" value="AbrB/MazE/MraZ-like"/>
    <property type="match status" value="1"/>
</dbReference>
<dbReference type="EMBL" id="LHXO01000199">
    <property type="protein sequence ID" value="KXA91954.1"/>
    <property type="molecule type" value="Genomic_DNA"/>
</dbReference>
<sequence>MEGKIITITRKGQATLPAEFRRKHGLDRKAIIIDTDEGLVVKPLPDPEEEMGSLKNVFERSSSELLEEGREPDAEREKELEEMT</sequence>
<protein>
    <recommendedName>
        <fullName evidence="2">SpoVT-AbrB domain-containing protein</fullName>
    </recommendedName>
</protein>
<name>A0A133UCN9_9EURY</name>
<proteinExistence type="predicted"/>
<dbReference type="SMART" id="SM00966">
    <property type="entry name" value="SpoVT_AbrB"/>
    <property type="match status" value="1"/>
</dbReference>
<dbReference type="AlphaFoldDB" id="A0A133UCN9"/>
<feature type="region of interest" description="Disordered" evidence="1">
    <location>
        <begin position="60"/>
        <end position="84"/>
    </location>
</feature>